<feature type="signal peptide" evidence="1">
    <location>
        <begin position="1"/>
        <end position="20"/>
    </location>
</feature>
<keyword evidence="1" id="KW-0732">Signal</keyword>
<evidence type="ECO:0000313" key="3">
    <source>
        <dbReference type="Proteomes" id="UP000294155"/>
    </source>
</evidence>
<dbReference type="AlphaFoldDB" id="A0A4Q5LCD3"/>
<dbReference type="Proteomes" id="UP000294155">
    <property type="component" value="Unassembled WGS sequence"/>
</dbReference>
<reference evidence="2 3" key="1">
    <citation type="submission" date="2019-02" db="EMBL/GenBank/DDBJ databases">
        <title>Bacterial novel species isolated from soil.</title>
        <authorList>
            <person name="Jung H.-Y."/>
        </authorList>
    </citation>
    <scope>NUCLEOTIDE SEQUENCE [LARGE SCALE GENOMIC DNA]</scope>
    <source>
        <strain evidence="2 3">1-3-3-3</strain>
    </source>
</reference>
<dbReference type="RefSeq" id="WP_129921263.1">
    <property type="nucleotide sequence ID" value="NZ_SEWE01000021.1"/>
</dbReference>
<dbReference type="EMBL" id="SEWE01000021">
    <property type="protein sequence ID" value="RYU79121.1"/>
    <property type="molecule type" value="Genomic_DNA"/>
</dbReference>
<evidence type="ECO:0000256" key="1">
    <source>
        <dbReference type="SAM" id="SignalP"/>
    </source>
</evidence>
<evidence type="ECO:0000313" key="2">
    <source>
        <dbReference type="EMBL" id="RYU79121.1"/>
    </source>
</evidence>
<name>A0A4Q5LCD3_9BACT</name>
<keyword evidence="3" id="KW-1185">Reference proteome</keyword>
<comment type="caution">
    <text evidence="2">The sequence shown here is derived from an EMBL/GenBank/DDBJ whole genome shotgun (WGS) entry which is preliminary data.</text>
</comment>
<organism evidence="2 3">
    <name type="scientific">Hymenobacter persicinus</name>
    <dbReference type="NCBI Taxonomy" id="2025506"/>
    <lineage>
        <taxon>Bacteria</taxon>
        <taxon>Pseudomonadati</taxon>
        <taxon>Bacteroidota</taxon>
        <taxon>Cytophagia</taxon>
        <taxon>Cytophagales</taxon>
        <taxon>Hymenobacteraceae</taxon>
        <taxon>Hymenobacter</taxon>
    </lineage>
</organism>
<proteinExistence type="predicted"/>
<gene>
    <name evidence="2" type="ORF">EWM57_11335</name>
</gene>
<accession>A0A4Q5LCD3</accession>
<protein>
    <submittedName>
        <fullName evidence="2">Uncharacterized protein</fullName>
    </submittedName>
</protein>
<sequence>MRRSLLTLVLLWLLSAPQWAGATPVGTVVRPAGLHRASQAALLGEPLLLNGEAVAPVAPGLAPLVPHLPLDFALLPLRPHWLTLPAYTAPARPTPAGASLAQRRLLRASVAPQAP</sequence>
<feature type="chain" id="PRO_5020417458" evidence="1">
    <location>
        <begin position="21"/>
        <end position="115"/>
    </location>
</feature>